<comment type="caution">
    <text evidence="2">The sequence shown here is derived from an EMBL/GenBank/DDBJ whole genome shotgun (WGS) entry which is preliminary data.</text>
</comment>
<name>A0A134A8Z5_9BACL</name>
<dbReference type="OrthoDB" id="2990525at2"/>
<organism evidence="2 3">
    <name type="scientific">Gemella haemolysans</name>
    <dbReference type="NCBI Taxonomy" id="1379"/>
    <lineage>
        <taxon>Bacteria</taxon>
        <taxon>Bacillati</taxon>
        <taxon>Bacillota</taxon>
        <taxon>Bacilli</taxon>
        <taxon>Bacillales</taxon>
        <taxon>Gemellaceae</taxon>
        <taxon>Gemella</taxon>
    </lineage>
</organism>
<dbReference type="RefSeq" id="WP_060913399.1">
    <property type="nucleotide sequence ID" value="NZ_CAUQIG010000029.1"/>
</dbReference>
<feature type="domain" description="DUF1659" evidence="1">
    <location>
        <begin position="7"/>
        <end position="63"/>
    </location>
</feature>
<dbReference type="InterPro" id="IPR012454">
    <property type="entry name" value="DUF1659"/>
</dbReference>
<accession>A0A134A8Z5</accession>
<dbReference type="STRING" id="1379.HMPREF3186_00067"/>
<dbReference type="Proteomes" id="UP000070355">
    <property type="component" value="Unassembled WGS sequence"/>
</dbReference>
<dbReference type="PATRIC" id="fig|1379.3.peg.68"/>
<proteinExistence type="predicted"/>
<gene>
    <name evidence="2" type="ORF">HMPREF3186_00067</name>
</gene>
<reference evidence="3" key="1">
    <citation type="submission" date="2016-01" db="EMBL/GenBank/DDBJ databases">
        <authorList>
            <person name="Mitreva M."/>
            <person name="Pepin K.H."/>
            <person name="Mihindukulasuriya K.A."/>
            <person name="Fulton R."/>
            <person name="Fronick C."/>
            <person name="O'Laughlin M."/>
            <person name="Miner T."/>
            <person name="Herter B."/>
            <person name="Rosa B.A."/>
            <person name="Cordes M."/>
            <person name="Tomlinson C."/>
            <person name="Wollam A."/>
            <person name="Palsikar V.B."/>
            <person name="Mardis E.R."/>
            <person name="Wilson R.K."/>
        </authorList>
    </citation>
    <scope>NUCLEOTIDE SEQUENCE [LARGE SCALE GENOMIC DNA]</scope>
    <source>
        <strain evidence="3">DNF01167</strain>
    </source>
</reference>
<evidence type="ECO:0000313" key="2">
    <source>
        <dbReference type="EMBL" id="KXB64183.1"/>
    </source>
</evidence>
<sequence length="64" mass="7272">MKILKKVLHLNYNEPKGEKRVVKSYNFEVAPTAEDTALKEVGEELKKLIAKNIEDIVTSTKESL</sequence>
<evidence type="ECO:0000313" key="3">
    <source>
        <dbReference type="Proteomes" id="UP000070355"/>
    </source>
</evidence>
<dbReference type="AlphaFoldDB" id="A0A134A8Z5"/>
<dbReference type="Pfam" id="PF07872">
    <property type="entry name" value="DUF1659"/>
    <property type="match status" value="1"/>
</dbReference>
<protein>
    <recommendedName>
        <fullName evidence="1">DUF1659 domain-containing protein</fullName>
    </recommendedName>
</protein>
<evidence type="ECO:0000259" key="1">
    <source>
        <dbReference type="Pfam" id="PF07872"/>
    </source>
</evidence>
<dbReference type="EMBL" id="LSDC01000006">
    <property type="protein sequence ID" value="KXB64183.1"/>
    <property type="molecule type" value="Genomic_DNA"/>
</dbReference>